<dbReference type="Proteomes" id="UP000615760">
    <property type="component" value="Unassembled WGS sequence"/>
</dbReference>
<evidence type="ECO:0000313" key="2">
    <source>
        <dbReference type="EMBL" id="GGB77025.1"/>
    </source>
</evidence>
<dbReference type="RefSeq" id="WP_188620782.1">
    <property type="nucleotide sequence ID" value="NZ_BMJE01000004.1"/>
</dbReference>
<reference evidence="3" key="1">
    <citation type="journal article" date="2019" name="Int. J. Syst. Evol. Microbiol.">
        <title>The Global Catalogue of Microorganisms (GCM) 10K type strain sequencing project: providing services to taxonomists for standard genome sequencing and annotation.</title>
        <authorList>
            <consortium name="The Broad Institute Genomics Platform"/>
            <consortium name="The Broad Institute Genome Sequencing Center for Infectious Disease"/>
            <person name="Wu L."/>
            <person name="Ma J."/>
        </authorList>
    </citation>
    <scope>NUCLEOTIDE SEQUENCE [LARGE SCALE GENOMIC DNA]</scope>
    <source>
        <strain evidence="3">CGMCC 1.15461</strain>
    </source>
</reference>
<protein>
    <submittedName>
        <fullName evidence="2">Hemin ABC transporter substrate-binding protein</fullName>
    </submittedName>
</protein>
<sequence>MNHIAKFSLIAFLAFAIISCKKEQKTTEEEAATATDSVAQTESPKIVTLSGAITEIVSALGHESDIVGVDVTSTYPEGIKESAQDLGHSSKISIEAVMALQPTLILGSNEDISPELKEKIELSGTKAHFFDQEYTPEGTKTLIGQIATVLQSDNAQKLQDKIDADLAKVKELDKTQKVLFIYARGAGMMMVGGINTPVNEVITLAGAENAVEDIDGYKPLTPEALIKANPDVILMFHSGLASLNGEEGVLKIQGIEKTNAGKNKNIIAMDGALLAGFGPRLGEATLQLNKKLRANAK</sequence>
<organism evidence="2 3">
    <name type="scientific">Flavobacterium suaedae</name>
    <dbReference type="NCBI Taxonomy" id="1767027"/>
    <lineage>
        <taxon>Bacteria</taxon>
        <taxon>Pseudomonadati</taxon>
        <taxon>Bacteroidota</taxon>
        <taxon>Flavobacteriia</taxon>
        <taxon>Flavobacteriales</taxon>
        <taxon>Flavobacteriaceae</taxon>
        <taxon>Flavobacterium</taxon>
    </lineage>
</organism>
<dbReference type="SUPFAM" id="SSF53807">
    <property type="entry name" value="Helical backbone' metal receptor"/>
    <property type="match status" value="1"/>
</dbReference>
<dbReference type="InterPro" id="IPR050902">
    <property type="entry name" value="ABC_Transporter_SBP"/>
</dbReference>
<dbReference type="EMBL" id="BMJE01000004">
    <property type="protein sequence ID" value="GGB77025.1"/>
    <property type="molecule type" value="Genomic_DNA"/>
</dbReference>
<name>A0ABQ1JT09_9FLAO</name>
<evidence type="ECO:0000259" key="1">
    <source>
        <dbReference type="PROSITE" id="PS50983"/>
    </source>
</evidence>
<gene>
    <name evidence="2" type="ORF">GCM10007424_16300</name>
</gene>
<dbReference type="PROSITE" id="PS50983">
    <property type="entry name" value="FE_B12_PBP"/>
    <property type="match status" value="1"/>
</dbReference>
<dbReference type="PANTHER" id="PTHR30535">
    <property type="entry name" value="VITAMIN B12-BINDING PROTEIN"/>
    <property type="match status" value="1"/>
</dbReference>
<feature type="domain" description="Fe/B12 periplasmic-binding" evidence="1">
    <location>
        <begin position="45"/>
        <end position="297"/>
    </location>
</feature>
<evidence type="ECO:0000313" key="3">
    <source>
        <dbReference type="Proteomes" id="UP000615760"/>
    </source>
</evidence>
<keyword evidence="3" id="KW-1185">Reference proteome</keyword>
<dbReference type="Gene3D" id="3.40.50.1980">
    <property type="entry name" value="Nitrogenase molybdenum iron protein domain"/>
    <property type="match status" value="2"/>
</dbReference>
<accession>A0ABQ1JT09</accession>
<dbReference type="Pfam" id="PF01497">
    <property type="entry name" value="Peripla_BP_2"/>
    <property type="match status" value="1"/>
</dbReference>
<proteinExistence type="predicted"/>
<dbReference type="PROSITE" id="PS51257">
    <property type="entry name" value="PROKAR_LIPOPROTEIN"/>
    <property type="match status" value="1"/>
</dbReference>
<dbReference type="PANTHER" id="PTHR30535:SF4">
    <property type="entry name" value="HEMIN-BINDING PERIPLASMIC PROTEIN HMUT"/>
    <property type="match status" value="1"/>
</dbReference>
<dbReference type="InterPro" id="IPR002491">
    <property type="entry name" value="ABC_transptr_periplasmic_BD"/>
</dbReference>
<comment type="caution">
    <text evidence="2">The sequence shown here is derived from an EMBL/GenBank/DDBJ whole genome shotgun (WGS) entry which is preliminary data.</text>
</comment>